<dbReference type="InterPro" id="IPR036291">
    <property type="entry name" value="NAD(P)-bd_dom_sf"/>
</dbReference>
<keyword evidence="2" id="KW-0560">Oxidoreductase</keyword>
<sequence>MSLQGKVAIVTGGARGIGAGIVQALSDEGAKVAFNFVSASSRTAAESLIELLRNDGREAFCIQADLADAQAPATLISETLSIFQTDKIDILVNNAGLGDNRPLEEVTLESYNNLMNINVRAVVFTT</sequence>
<dbReference type="PANTHER" id="PTHR43639">
    <property type="entry name" value="OXIDOREDUCTASE, SHORT-CHAIN DEHYDROGENASE/REDUCTASE FAMILY (AFU_ORTHOLOGUE AFUA_5G02870)"/>
    <property type="match status" value="1"/>
</dbReference>
<organism evidence="3">
    <name type="scientific">Petromyces alliaceus</name>
    <name type="common">Aspergillus alliaceus</name>
    <dbReference type="NCBI Taxonomy" id="209559"/>
    <lineage>
        <taxon>Eukaryota</taxon>
        <taxon>Fungi</taxon>
        <taxon>Dikarya</taxon>
        <taxon>Ascomycota</taxon>
        <taxon>Pezizomycotina</taxon>
        <taxon>Eurotiomycetes</taxon>
        <taxon>Eurotiomycetidae</taxon>
        <taxon>Eurotiales</taxon>
        <taxon>Aspergillaceae</taxon>
        <taxon>Aspergillus</taxon>
        <taxon>Aspergillus subgen. Circumdati</taxon>
    </lineage>
</organism>
<dbReference type="AlphaFoldDB" id="A0A5N7C308"/>
<protein>
    <submittedName>
        <fullName evidence="3">Uncharacterized protein</fullName>
    </submittedName>
</protein>
<dbReference type="Pfam" id="PF00106">
    <property type="entry name" value="adh_short"/>
    <property type="match status" value="1"/>
</dbReference>
<dbReference type="EMBL" id="ML735278">
    <property type="protein sequence ID" value="KAE8388476.1"/>
    <property type="molecule type" value="Genomic_DNA"/>
</dbReference>
<accession>A0A5N7C308</accession>
<reference evidence="3" key="1">
    <citation type="submission" date="2019-04" db="EMBL/GenBank/DDBJ databases">
        <title>Friends and foes A comparative genomics studyof 23 Aspergillus species from section Flavi.</title>
        <authorList>
            <consortium name="DOE Joint Genome Institute"/>
            <person name="Kjaerbolling I."/>
            <person name="Vesth T."/>
            <person name="Frisvad J.C."/>
            <person name="Nybo J.L."/>
            <person name="Theobald S."/>
            <person name="Kildgaard S."/>
            <person name="Isbrandt T."/>
            <person name="Kuo A."/>
            <person name="Sato A."/>
            <person name="Lyhne E.K."/>
            <person name="Kogle M.E."/>
            <person name="Wiebenga A."/>
            <person name="Kun R.S."/>
            <person name="Lubbers R.J."/>
            <person name="Makela M.R."/>
            <person name="Barry K."/>
            <person name="Chovatia M."/>
            <person name="Clum A."/>
            <person name="Daum C."/>
            <person name="Haridas S."/>
            <person name="He G."/>
            <person name="LaButti K."/>
            <person name="Lipzen A."/>
            <person name="Mondo S."/>
            <person name="Riley R."/>
            <person name="Salamov A."/>
            <person name="Simmons B.A."/>
            <person name="Magnuson J.K."/>
            <person name="Henrissat B."/>
            <person name="Mortensen U.H."/>
            <person name="Larsen T.O."/>
            <person name="Devries R.P."/>
            <person name="Grigoriev I.V."/>
            <person name="Machida M."/>
            <person name="Baker S.E."/>
            <person name="Andersen M.R."/>
        </authorList>
    </citation>
    <scope>NUCLEOTIDE SEQUENCE [LARGE SCALE GENOMIC DNA]</scope>
    <source>
        <strain evidence="3">IBT 14317</strain>
    </source>
</reference>
<dbReference type="PANTHER" id="PTHR43639:SF1">
    <property type="entry name" value="SHORT-CHAIN DEHYDROGENASE_REDUCTASE FAMILY PROTEIN"/>
    <property type="match status" value="1"/>
</dbReference>
<dbReference type="InterPro" id="IPR002347">
    <property type="entry name" value="SDR_fam"/>
</dbReference>
<dbReference type="GO" id="GO:0016491">
    <property type="term" value="F:oxidoreductase activity"/>
    <property type="evidence" value="ECO:0007669"/>
    <property type="project" value="UniProtKB-KW"/>
</dbReference>
<evidence type="ECO:0000313" key="3">
    <source>
        <dbReference type="EMBL" id="KAE8388476.1"/>
    </source>
</evidence>
<evidence type="ECO:0000256" key="1">
    <source>
        <dbReference type="ARBA" id="ARBA00006484"/>
    </source>
</evidence>
<dbReference type="OrthoDB" id="47007at2759"/>
<proteinExistence type="inferred from homology"/>
<dbReference type="SUPFAM" id="SSF51735">
    <property type="entry name" value="NAD(P)-binding Rossmann-fold domains"/>
    <property type="match status" value="1"/>
</dbReference>
<dbReference type="Gene3D" id="3.40.50.720">
    <property type="entry name" value="NAD(P)-binding Rossmann-like Domain"/>
    <property type="match status" value="1"/>
</dbReference>
<dbReference type="PRINTS" id="PR00081">
    <property type="entry name" value="GDHRDH"/>
</dbReference>
<dbReference type="Proteomes" id="UP000326877">
    <property type="component" value="Unassembled WGS sequence"/>
</dbReference>
<comment type="similarity">
    <text evidence="1">Belongs to the short-chain dehydrogenases/reductases (SDR) family.</text>
</comment>
<name>A0A5N7C308_PETAA</name>
<gene>
    <name evidence="3" type="ORF">BDV23DRAFT_185406</name>
</gene>
<evidence type="ECO:0000256" key="2">
    <source>
        <dbReference type="ARBA" id="ARBA00023002"/>
    </source>
</evidence>